<evidence type="ECO:0000256" key="1">
    <source>
        <dbReference type="SAM" id="MobiDB-lite"/>
    </source>
</evidence>
<evidence type="ECO:0008006" key="4">
    <source>
        <dbReference type="Google" id="ProtNLM"/>
    </source>
</evidence>
<dbReference type="AlphaFoldDB" id="A0AAV9ZUQ7"/>
<feature type="compositionally biased region" description="Polar residues" evidence="1">
    <location>
        <begin position="158"/>
        <end position="167"/>
    </location>
</feature>
<comment type="caution">
    <text evidence="2">The sequence shown here is derived from an EMBL/GenBank/DDBJ whole genome shotgun (WGS) entry which is preliminary data.</text>
</comment>
<organism evidence="2 3">
    <name type="scientific">Favolaschia claudopus</name>
    <dbReference type="NCBI Taxonomy" id="2862362"/>
    <lineage>
        <taxon>Eukaryota</taxon>
        <taxon>Fungi</taxon>
        <taxon>Dikarya</taxon>
        <taxon>Basidiomycota</taxon>
        <taxon>Agaricomycotina</taxon>
        <taxon>Agaricomycetes</taxon>
        <taxon>Agaricomycetidae</taxon>
        <taxon>Agaricales</taxon>
        <taxon>Marasmiineae</taxon>
        <taxon>Mycenaceae</taxon>
        <taxon>Favolaschia</taxon>
    </lineage>
</organism>
<sequence length="181" mass="19466">MSATSMMTRLTFAAWTSVPMGGTYSGTKDEKALDVGKAVSTLPTRNTAWTSFLPIDEGLSRAWGWYGADLRYGGSRTAASRPHWAARARDTWDRGRHACDGHRTLSSRSLHFSGVVQVASVARYPVGCVGVERWLKMEERKGGGRGKGKKAGSGSVRFANTPSTMGTIRNGDVPESPGVTL</sequence>
<evidence type="ECO:0000313" key="3">
    <source>
        <dbReference type="Proteomes" id="UP001362999"/>
    </source>
</evidence>
<dbReference type="EMBL" id="JAWWNJ010000113">
    <property type="protein sequence ID" value="KAK6992135.1"/>
    <property type="molecule type" value="Genomic_DNA"/>
</dbReference>
<evidence type="ECO:0000313" key="2">
    <source>
        <dbReference type="EMBL" id="KAK6992135.1"/>
    </source>
</evidence>
<name>A0AAV9ZUQ7_9AGAR</name>
<dbReference type="Proteomes" id="UP001362999">
    <property type="component" value="Unassembled WGS sequence"/>
</dbReference>
<protein>
    <recommendedName>
        <fullName evidence="4">Secreted protein</fullName>
    </recommendedName>
</protein>
<proteinExistence type="predicted"/>
<gene>
    <name evidence="2" type="ORF">R3P38DRAFT_2803248</name>
</gene>
<feature type="region of interest" description="Disordered" evidence="1">
    <location>
        <begin position="140"/>
        <end position="181"/>
    </location>
</feature>
<accession>A0AAV9ZUQ7</accession>
<keyword evidence="3" id="KW-1185">Reference proteome</keyword>
<reference evidence="2 3" key="1">
    <citation type="journal article" date="2024" name="J Genomics">
        <title>Draft genome sequencing and assembly of Favolaschia claudopus CIRM-BRFM 2984 isolated from oak limbs.</title>
        <authorList>
            <person name="Navarro D."/>
            <person name="Drula E."/>
            <person name="Chaduli D."/>
            <person name="Cazenave R."/>
            <person name="Ahrendt S."/>
            <person name="Wang J."/>
            <person name="Lipzen A."/>
            <person name="Daum C."/>
            <person name="Barry K."/>
            <person name="Grigoriev I.V."/>
            <person name="Favel A."/>
            <person name="Rosso M.N."/>
            <person name="Martin F."/>
        </authorList>
    </citation>
    <scope>NUCLEOTIDE SEQUENCE [LARGE SCALE GENOMIC DNA]</scope>
    <source>
        <strain evidence="2 3">CIRM-BRFM 2984</strain>
    </source>
</reference>